<dbReference type="EMBL" id="MLJJ01000059">
    <property type="protein sequence ID" value="ORM90481.1"/>
    <property type="molecule type" value="Genomic_DNA"/>
</dbReference>
<proteinExistence type="predicted"/>
<evidence type="ECO:0000313" key="2">
    <source>
        <dbReference type="Proteomes" id="UP000193785"/>
    </source>
</evidence>
<gene>
    <name evidence="1" type="ORF">HA46_19410</name>
</gene>
<name>A0ABX3UMB5_9GAMM</name>
<accession>A0ABX3UMB5</accession>
<dbReference type="Proteomes" id="UP000193785">
    <property type="component" value="Unassembled WGS sequence"/>
</dbReference>
<reference evidence="1 2" key="1">
    <citation type="journal article" date="2017" name="Antonie Van Leeuwenhoek">
        <title>Phylogenomic resolution of the bacterial genus Pantoea and its relationship with Erwinia and Tatumella.</title>
        <authorList>
            <person name="Palmer M."/>
            <person name="Steenkamp E.T."/>
            <person name="Coetzee M.P."/>
            <person name="Chan W.Y."/>
            <person name="van Zyl E."/>
            <person name="De Maayer P."/>
            <person name="Coutinho T.A."/>
            <person name="Blom J."/>
            <person name="Smits T.H."/>
            <person name="Duffy B."/>
            <person name="Venter S.N."/>
        </authorList>
    </citation>
    <scope>NUCLEOTIDE SEQUENCE [LARGE SCALE GENOMIC DNA]</scope>
    <source>
        <strain evidence="1 2">LMG 5345</strain>
    </source>
</reference>
<protein>
    <submittedName>
        <fullName evidence="1">Uncharacterized protein</fullName>
    </submittedName>
</protein>
<keyword evidence="2" id="KW-1185">Reference proteome</keyword>
<evidence type="ECO:0000313" key="1">
    <source>
        <dbReference type="EMBL" id="ORM90481.1"/>
    </source>
</evidence>
<sequence>MTSGLPHTRALSARTDKRERKILAIRAKGGLSPKERKNFLIHRKVERPVDQLKDSLLQLFPVFHTSEVFRLRIGQNFTNALPDMLLSVLIQAGDQNSHHGLQDFRIDEKSLFDVS</sequence>
<comment type="caution">
    <text evidence="1">The sequence shown here is derived from an EMBL/GenBank/DDBJ whole genome shotgun (WGS) entry which is preliminary data.</text>
</comment>
<organism evidence="1 2">
    <name type="scientific">Pantoea septica</name>
    <dbReference type="NCBI Taxonomy" id="472695"/>
    <lineage>
        <taxon>Bacteria</taxon>
        <taxon>Pseudomonadati</taxon>
        <taxon>Pseudomonadota</taxon>
        <taxon>Gammaproteobacteria</taxon>
        <taxon>Enterobacterales</taxon>
        <taxon>Erwiniaceae</taxon>
        <taxon>Pantoea</taxon>
    </lineage>
</organism>